<dbReference type="InterPro" id="IPR013750">
    <property type="entry name" value="GHMP_kinase_C_dom"/>
</dbReference>
<dbReference type="SUPFAM" id="SSF55060">
    <property type="entry name" value="GHMP Kinase, C-terminal domain"/>
    <property type="match status" value="1"/>
</dbReference>
<comment type="caution">
    <text evidence="4">The sequence shown here is derived from an EMBL/GenBank/DDBJ whole genome shotgun (WGS) entry which is preliminary data.</text>
</comment>
<dbReference type="Gene3D" id="3.30.70.890">
    <property type="entry name" value="GHMP kinase, C-terminal domain"/>
    <property type="match status" value="1"/>
</dbReference>
<protein>
    <submittedName>
        <fullName evidence="4">Galactokinase</fullName>
        <ecNumber evidence="4">2.7.1.6</ecNumber>
    </submittedName>
</protein>
<keyword evidence="5" id="KW-1185">Reference proteome</keyword>
<gene>
    <name evidence="4" type="primary">GAL1_2</name>
    <name evidence="4" type="ORF">H4R26_004987</name>
</gene>
<reference evidence="4" key="1">
    <citation type="submission" date="2022-07" db="EMBL/GenBank/DDBJ databases">
        <title>Phylogenomic reconstructions and comparative analyses of Kickxellomycotina fungi.</title>
        <authorList>
            <person name="Reynolds N.K."/>
            <person name="Stajich J.E."/>
            <person name="Barry K."/>
            <person name="Grigoriev I.V."/>
            <person name="Crous P."/>
            <person name="Smith M.E."/>
        </authorList>
    </citation>
    <scope>NUCLEOTIDE SEQUENCE</scope>
    <source>
        <strain evidence="4">IMI 214461</strain>
    </source>
</reference>
<evidence type="ECO:0000313" key="5">
    <source>
        <dbReference type="Proteomes" id="UP001150907"/>
    </source>
</evidence>
<sequence length="161" mass="17438">MAAALQVSAPELSSKIHEGRFPVRAERFQLLKRARHVFSEALRVVRFRQICEQAPDGAGAHLGELMNQSQDCCRDLFECSCPELDDVCAIARKAGSLGSRLTGAGWGGCSVHLVPSTRVGDVKKALVDQYYAKRFPALTTAQLDDALFSTAPGCGACYYDA</sequence>
<proteinExistence type="predicted"/>
<dbReference type="EMBL" id="JANBQF010000671">
    <property type="protein sequence ID" value="KAJ1999618.1"/>
    <property type="molecule type" value="Genomic_DNA"/>
</dbReference>
<feature type="domain" description="GHMP kinase C-terminal" evidence="3">
    <location>
        <begin position="61"/>
        <end position="131"/>
    </location>
</feature>
<organism evidence="4 5">
    <name type="scientific">Coemansia thaxteri</name>
    <dbReference type="NCBI Taxonomy" id="2663907"/>
    <lineage>
        <taxon>Eukaryota</taxon>
        <taxon>Fungi</taxon>
        <taxon>Fungi incertae sedis</taxon>
        <taxon>Zoopagomycota</taxon>
        <taxon>Kickxellomycotina</taxon>
        <taxon>Kickxellomycetes</taxon>
        <taxon>Kickxellales</taxon>
        <taxon>Kickxellaceae</taxon>
        <taxon>Coemansia</taxon>
    </lineage>
</organism>
<dbReference type="Proteomes" id="UP001150907">
    <property type="component" value="Unassembled WGS sequence"/>
</dbReference>
<evidence type="ECO:0000256" key="1">
    <source>
        <dbReference type="ARBA" id="ARBA00022741"/>
    </source>
</evidence>
<dbReference type="InterPro" id="IPR036554">
    <property type="entry name" value="GHMP_kinase_C_sf"/>
</dbReference>
<dbReference type="OrthoDB" id="187738at2759"/>
<keyword evidence="4" id="KW-0808">Transferase</keyword>
<dbReference type="Pfam" id="PF08544">
    <property type="entry name" value="GHMP_kinases_C"/>
    <property type="match status" value="1"/>
</dbReference>
<evidence type="ECO:0000259" key="3">
    <source>
        <dbReference type="Pfam" id="PF08544"/>
    </source>
</evidence>
<dbReference type="AlphaFoldDB" id="A0A9W8BF49"/>
<dbReference type="GO" id="GO:0005829">
    <property type="term" value="C:cytosol"/>
    <property type="evidence" value="ECO:0007669"/>
    <property type="project" value="TreeGrafter"/>
</dbReference>
<dbReference type="PANTHER" id="PTHR10457:SF7">
    <property type="entry name" value="GALACTOKINASE-RELATED"/>
    <property type="match status" value="1"/>
</dbReference>
<evidence type="ECO:0000313" key="4">
    <source>
        <dbReference type="EMBL" id="KAJ1999618.1"/>
    </source>
</evidence>
<dbReference type="GO" id="GO:0005524">
    <property type="term" value="F:ATP binding"/>
    <property type="evidence" value="ECO:0007669"/>
    <property type="project" value="UniProtKB-KW"/>
</dbReference>
<evidence type="ECO:0000256" key="2">
    <source>
        <dbReference type="ARBA" id="ARBA00022840"/>
    </source>
</evidence>
<keyword evidence="2" id="KW-0067">ATP-binding</keyword>
<keyword evidence="1" id="KW-0547">Nucleotide-binding</keyword>
<dbReference type="GO" id="GO:0006012">
    <property type="term" value="P:galactose metabolic process"/>
    <property type="evidence" value="ECO:0007669"/>
    <property type="project" value="TreeGrafter"/>
</dbReference>
<name>A0A9W8BF49_9FUNG</name>
<dbReference type="PANTHER" id="PTHR10457">
    <property type="entry name" value="MEVALONATE KINASE/GALACTOKINASE"/>
    <property type="match status" value="1"/>
</dbReference>
<accession>A0A9W8BF49</accession>
<dbReference type="EC" id="2.7.1.6" evidence="4"/>
<dbReference type="GO" id="GO:0004335">
    <property type="term" value="F:galactokinase activity"/>
    <property type="evidence" value="ECO:0007669"/>
    <property type="project" value="UniProtKB-EC"/>
</dbReference>